<name>A0A139SLL3_9BACT</name>
<comment type="caution">
    <text evidence="1">The sequence shown here is derived from an EMBL/GenBank/DDBJ whole genome shotgun (WGS) entry which is preliminary data.</text>
</comment>
<keyword evidence="2" id="KW-1185">Reference proteome</keyword>
<evidence type="ECO:0000313" key="1">
    <source>
        <dbReference type="EMBL" id="KXU35432.1"/>
    </source>
</evidence>
<reference evidence="2" key="1">
    <citation type="submission" date="2016-02" db="EMBL/GenBank/DDBJ databases">
        <authorList>
            <person name="Sanders J.G."/>
            <person name="Lin J.Y."/>
            <person name="Wertz J.T."/>
            <person name="Russell J.A."/>
            <person name="Moreau C.S."/>
            <person name="Powell S."/>
        </authorList>
    </citation>
    <scope>NUCLEOTIDE SEQUENCE [LARGE SCALE GENOMIC DNA]</scope>
    <source>
        <strain evidence="2">CAG34</strain>
    </source>
</reference>
<evidence type="ECO:0000313" key="2">
    <source>
        <dbReference type="Proteomes" id="UP000070058"/>
    </source>
</evidence>
<dbReference type="EMBL" id="LSZQ01000049">
    <property type="protein sequence ID" value="KXU35432.1"/>
    <property type="molecule type" value="Genomic_DNA"/>
</dbReference>
<dbReference type="AlphaFoldDB" id="A0A139SLL3"/>
<gene>
    <name evidence="1" type="ORF">AXK11_06540</name>
</gene>
<accession>A0A139SLL3</accession>
<organism evidence="1 2">
    <name type="scientific">Cephaloticoccus primus</name>
    <dbReference type="NCBI Taxonomy" id="1548207"/>
    <lineage>
        <taxon>Bacteria</taxon>
        <taxon>Pseudomonadati</taxon>
        <taxon>Verrucomicrobiota</taxon>
        <taxon>Opitutia</taxon>
        <taxon>Opitutales</taxon>
        <taxon>Opitutaceae</taxon>
        <taxon>Cephaloticoccus</taxon>
    </lineage>
</organism>
<sequence length="62" mass="6901">MRRASQLLVGQIGVPLGGRLAEFTALVKTPTKSQPELVMKLTLFYVNMPIINHLPFFNGRCS</sequence>
<protein>
    <submittedName>
        <fullName evidence="1">Uncharacterized protein</fullName>
    </submittedName>
</protein>
<proteinExistence type="predicted"/>
<dbReference type="Proteomes" id="UP000070058">
    <property type="component" value="Unassembled WGS sequence"/>
</dbReference>